<sequence length="171" mass="19529">MRFAGLRGFWTTWIDFNDEPRGFAEAVQDAIASEHPFCDEFLPPLARQAQDALVLLHAPSFREASVRHMVPWGEEALREPIRITEAHMRYEHSQPHRPSPGARPLRPPPYAVRLACEYRWLRFTVEPGRENDWFFGDLTDAGFAVLDPGRTRIAVLAVSETDQAAVPHSNR</sequence>
<proteinExistence type="predicted"/>
<evidence type="ECO:0000313" key="1">
    <source>
        <dbReference type="EMBL" id="GAA2415306.1"/>
    </source>
</evidence>
<accession>A0ABN3IXD6</accession>
<evidence type="ECO:0000313" key="2">
    <source>
        <dbReference type="Proteomes" id="UP001500058"/>
    </source>
</evidence>
<reference evidence="1 2" key="1">
    <citation type="journal article" date="2019" name="Int. J. Syst. Evol. Microbiol.">
        <title>The Global Catalogue of Microorganisms (GCM) 10K type strain sequencing project: providing services to taxonomists for standard genome sequencing and annotation.</title>
        <authorList>
            <consortium name="The Broad Institute Genomics Platform"/>
            <consortium name="The Broad Institute Genome Sequencing Center for Infectious Disease"/>
            <person name="Wu L."/>
            <person name="Ma J."/>
        </authorList>
    </citation>
    <scope>NUCLEOTIDE SEQUENCE [LARGE SCALE GENOMIC DNA]</scope>
    <source>
        <strain evidence="1 2">JCM 6921</strain>
    </source>
</reference>
<dbReference type="Proteomes" id="UP001500058">
    <property type="component" value="Unassembled WGS sequence"/>
</dbReference>
<keyword evidence="2" id="KW-1185">Reference proteome</keyword>
<protein>
    <submittedName>
        <fullName evidence="1">Uncharacterized protein</fullName>
    </submittedName>
</protein>
<name>A0ABN3IXD6_9ACTN</name>
<gene>
    <name evidence="1" type="ORF">GCM10010420_51510</name>
</gene>
<dbReference type="RefSeq" id="WP_344633532.1">
    <property type="nucleotide sequence ID" value="NZ_BAAATJ010000034.1"/>
</dbReference>
<comment type="caution">
    <text evidence="1">The sequence shown here is derived from an EMBL/GenBank/DDBJ whole genome shotgun (WGS) entry which is preliminary data.</text>
</comment>
<organism evidence="1 2">
    <name type="scientific">Streptomyces glaucosporus</name>
    <dbReference type="NCBI Taxonomy" id="284044"/>
    <lineage>
        <taxon>Bacteria</taxon>
        <taxon>Bacillati</taxon>
        <taxon>Actinomycetota</taxon>
        <taxon>Actinomycetes</taxon>
        <taxon>Kitasatosporales</taxon>
        <taxon>Streptomycetaceae</taxon>
        <taxon>Streptomyces</taxon>
    </lineage>
</organism>
<dbReference type="EMBL" id="BAAATJ010000034">
    <property type="protein sequence ID" value="GAA2415306.1"/>
    <property type="molecule type" value="Genomic_DNA"/>
</dbReference>